<evidence type="ECO:0000313" key="13">
    <source>
        <dbReference type="Proteomes" id="UP000001411"/>
    </source>
</evidence>
<evidence type="ECO:0000256" key="4">
    <source>
        <dbReference type="ARBA" id="ARBA00022723"/>
    </source>
</evidence>
<evidence type="ECO:0000256" key="9">
    <source>
        <dbReference type="PIRSR" id="PIRSR036894-2"/>
    </source>
</evidence>
<dbReference type="InterPro" id="IPR001250">
    <property type="entry name" value="Man6P_Isoase-1"/>
</dbReference>
<dbReference type="eggNOG" id="COG1482">
    <property type="taxonomic scope" value="Bacteria"/>
</dbReference>
<evidence type="ECO:0000313" key="12">
    <source>
        <dbReference type="EMBL" id="AAO05871.1"/>
    </source>
</evidence>
<gene>
    <name evidence="12" type="ordered locus">SE_2229</name>
</gene>
<comment type="similarity">
    <text evidence="2 7">Belongs to the mannose-6-phosphate isomerase type 1 family.</text>
</comment>
<feature type="binding site" evidence="8">
    <location>
        <position position="111"/>
    </location>
    <ligand>
        <name>Zn(2+)</name>
        <dbReference type="ChEBI" id="CHEBI:29105"/>
    </ligand>
</feature>
<dbReference type="EMBL" id="AE015929">
    <property type="protein sequence ID" value="AAO05871.1"/>
    <property type="molecule type" value="Genomic_DNA"/>
</dbReference>
<organism evidence="12 13">
    <name type="scientific">Staphylococcus epidermidis (strain ATCC 12228 / FDA PCI 1200)</name>
    <dbReference type="NCBI Taxonomy" id="176280"/>
    <lineage>
        <taxon>Bacteria</taxon>
        <taxon>Bacillati</taxon>
        <taxon>Bacillota</taxon>
        <taxon>Bacilli</taxon>
        <taxon>Bacillales</taxon>
        <taxon>Staphylococcaceae</taxon>
        <taxon>Staphylococcus</taxon>
    </lineage>
</organism>
<dbReference type="EC" id="5.3.1.8" evidence="3 7"/>
<evidence type="ECO:0000256" key="7">
    <source>
        <dbReference type="PIRNR" id="PIRNR036894"/>
    </source>
</evidence>
<dbReference type="PANTHER" id="PTHR42742:SF3">
    <property type="entry name" value="FRUCTOKINASE"/>
    <property type="match status" value="1"/>
</dbReference>
<evidence type="ECO:0000256" key="6">
    <source>
        <dbReference type="ARBA" id="ARBA00023235"/>
    </source>
</evidence>
<dbReference type="InterPro" id="IPR046457">
    <property type="entry name" value="PMI_typeI_cat"/>
</dbReference>
<dbReference type="InterPro" id="IPR014628">
    <property type="entry name" value="Man6P_isomerase_Firm_short"/>
</dbReference>
<evidence type="ECO:0000256" key="3">
    <source>
        <dbReference type="ARBA" id="ARBA00011956"/>
    </source>
</evidence>
<reference evidence="12 13" key="1">
    <citation type="journal article" date="2003" name="Mol. Microbiol.">
        <title>Genome-based analysis of virulence genes in a non-biofilm-forming Staphylococcus epidermidis strain (ATCC 12228).</title>
        <authorList>
            <person name="Zhang Y.Q."/>
            <person name="Ren S.X."/>
            <person name="Li H.L."/>
            <person name="Wang Y.X."/>
            <person name="Fu G."/>
            <person name="Yang J."/>
            <person name="Qin Z.Q."/>
            <person name="Miao Y.G."/>
            <person name="Wang W.Y."/>
            <person name="Chen R.S."/>
            <person name="Shen Y."/>
            <person name="Chen Z."/>
            <person name="Yuan Z.H."/>
            <person name="Zhao G.P."/>
            <person name="Qu D."/>
            <person name="Danchin A."/>
            <person name="Wen Y.M."/>
        </authorList>
    </citation>
    <scope>NUCLEOTIDE SEQUENCE [LARGE SCALE GENOMIC DNA]</scope>
    <source>
        <strain evidence="13">ATCC 12228 / FDA PCI 1200</strain>
    </source>
</reference>
<dbReference type="InterPro" id="IPR049071">
    <property type="entry name" value="MPI_cupin_dom"/>
</dbReference>
<dbReference type="GeneID" id="50017702"/>
<dbReference type="RefSeq" id="WP_001831892.1">
    <property type="nucleotide sequence ID" value="NC_004461.1"/>
</dbReference>
<dbReference type="GO" id="GO:0008270">
    <property type="term" value="F:zinc ion binding"/>
    <property type="evidence" value="ECO:0007669"/>
    <property type="project" value="UniProtKB-UniRule"/>
</dbReference>
<dbReference type="HOGENOM" id="CLU_020529_0_0_9"/>
<evidence type="ECO:0000256" key="2">
    <source>
        <dbReference type="ARBA" id="ARBA00010772"/>
    </source>
</evidence>
<dbReference type="Proteomes" id="UP000001411">
    <property type="component" value="Chromosome"/>
</dbReference>
<evidence type="ECO:0000259" key="11">
    <source>
        <dbReference type="Pfam" id="PF21621"/>
    </source>
</evidence>
<dbReference type="CDD" id="cd07010">
    <property type="entry name" value="cupin_PMI_type_I_N_bac"/>
    <property type="match status" value="1"/>
</dbReference>
<feature type="domain" description="Mannose-6-phosphate isomerase cupin" evidence="11">
    <location>
        <begin position="235"/>
        <end position="310"/>
    </location>
</feature>
<feature type="binding site" evidence="8">
    <location>
        <position position="94"/>
    </location>
    <ligand>
        <name>Zn(2+)</name>
        <dbReference type="ChEBI" id="CHEBI:29105"/>
    </ligand>
</feature>
<evidence type="ECO:0000256" key="8">
    <source>
        <dbReference type="PIRSR" id="PIRSR036894-1"/>
    </source>
</evidence>
<dbReference type="InterPro" id="IPR011051">
    <property type="entry name" value="RmlC_Cupin_sf"/>
</dbReference>
<dbReference type="AlphaFoldDB" id="A0A0H2VJU3"/>
<dbReference type="Gene3D" id="2.60.120.10">
    <property type="entry name" value="Jelly Rolls"/>
    <property type="match status" value="2"/>
</dbReference>
<comment type="catalytic activity">
    <reaction evidence="1 7">
        <text>D-mannose 6-phosphate = D-fructose 6-phosphate</text>
        <dbReference type="Rhea" id="RHEA:12356"/>
        <dbReference type="ChEBI" id="CHEBI:58735"/>
        <dbReference type="ChEBI" id="CHEBI:61527"/>
        <dbReference type="EC" id="5.3.1.8"/>
    </reaction>
</comment>
<dbReference type="Pfam" id="PF20511">
    <property type="entry name" value="PMI_typeI_cat"/>
    <property type="match status" value="1"/>
</dbReference>
<dbReference type="NCBIfam" id="TIGR00218">
    <property type="entry name" value="manA"/>
    <property type="match status" value="1"/>
</dbReference>
<dbReference type="GO" id="GO:0004476">
    <property type="term" value="F:mannose-6-phosphate isomerase activity"/>
    <property type="evidence" value="ECO:0007669"/>
    <property type="project" value="UniProtKB-UniRule"/>
</dbReference>
<sequence length="316" mass="36107">MVLFLQPVFQERLWGGTNLTQFGYDIPNNSTGECWAISAHKNGPNTILNGKHKGKSLKQVWDEDKALFGNDSRKDFPLLTKILDAHDCLSVQVHPDDEYALKHEGEYGKTECWYILDAQPGAEIIYGVNATSKNELEHMIDHHQFDYLFKHVPVKPGDFFYVPAGTVHAIGSGILILETQQSSDTTYRIYDYDRKDKNGHTRELHLNQSKDVIDITTTEPNTTPKTEMINGNCHTQFVANHFFTVEEWSIKDILDFQKPHTYCLVSMINGHGQVSINNKVYKIDKGDHFILTSEDQYIKFVGNMDLIVSFSKDEAY</sequence>
<dbReference type="KEGG" id="sep:SE_2229"/>
<keyword evidence="6 7" id="KW-0413">Isomerase</keyword>
<dbReference type="InterPro" id="IPR051804">
    <property type="entry name" value="Carb_Metab_Reg_Kinase/Isom"/>
</dbReference>
<evidence type="ECO:0000256" key="1">
    <source>
        <dbReference type="ARBA" id="ARBA00000757"/>
    </source>
</evidence>
<evidence type="ECO:0000259" key="10">
    <source>
        <dbReference type="Pfam" id="PF20511"/>
    </source>
</evidence>
<name>A0A0H2VJU3_STAES</name>
<feature type="domain" description="Phosphomannose isomerase type I catalytic" evidence="10">
    <location>
        <begin position="4"/>
        <end position="100"/>
    </location>
</feature>
<comment type="cofactor">
    <cofactor evidence="8">
        <name>Zn(2+)</name>
        <dbReference type="ChEBI" id="CHEBI:29105"/>
    </cofactor>
    <text evidence="8">Binds 1 zinc ion per subunit.</text>
</comment>
<dbReference type="SUPFAM" id="SSF51182">
    <property type="entry name" value="RmlC-like cupins"/>
    <property type="match status" value="1"/>
</dbReference>
<dbReference type="InterPro" id="IPR014710">
    <property type="entry name" value="RmlC-like_jellyroll"/>
</dbReference>
<evidence type="ECO:0000256" key="5">
    <source>
        <dbReference type="ARBA" id="ARBA00022833"/>
    </source>
</evidence>
<dbReference type="Pfam" id="PF21621">
    <property type="entry name" value="MPI_cupin_dom"/>
    <property type="match status" value="1"/>
</dbReference>
<proteinExistence type="inferred from homology"/>
<dbReference type="PATRIC" id="fig|176280.10.peg.2176"/>
<accession>A0A0H2VJU3</accession>
<dbReference type="PANTHER" id="PTHR42742">
    <property type="entry name" value="TRANSCRIPTIONAL REPRESSOR MPRA"/>
    <property type="match status" value="1"/>
</dbReference>
<feature type="active site" evidence="9">
    <location>
        <position position="188"/>
    </location>
</feature>
<dbReference type="OrthoDB" id="9808275at2"/>
<protein>
    <recommendedName>
        <fullName evidence="3 7">Mannose-6-phosphate isomerase</fullName>
        <ecNumber evidence="3 7">5.3.1.8</ecNumber>
    </recommendedName>
</protein>
<feature type="binding site" evidence="8">
    <location>
        <position position="168"/>
    </location>
    <ligand>
        <name>Zn(2+)</name>
        <dbReference type="ChEBI" id="CHEBI:29105"/>
    </ligand>
</feature>
<keyword evidence="5 7" id="KW-0862">Zinc</keyword>
<dbReference type="PIRSF" id="PIRSF036894">
    <property type="entry name" value="PMI_Firm_short"/>
    <property type="match status" value="1"/>
</dbReference>
<keyword evidence="4 7" id="KW-0479">Metal-binding</keyword>
<dbReference type="GO" id="GO:0005975">
    <property type="term" value="P:carbohydrate metabolic process"/>
    <property type="evidence" value="ECO:0007669"/>
    <property type="project" value="UniProtKB-UniRule"/>
</dbReference>